<gene>
    <name evidence="2" type="ORF">AVDCRST_MAG01-01-3495</name>
</gene>
<sequence>ARRAPVAPRRRGPVPAEQRGAPGARGLLPGRVGAEDRGRRFVRPVGRRVGAAAEALRGGPFREQVGVPGAV</sequence>
<name>A0A6J4QAB3_9ACTN</name>
<feature type="compositionally biased region" description="Basic residues" evidence="1">
    <location>
        <begin position="1"/>
        <end position="12"/>
    </location>
</feature>
<proteinExistence type="predicted"/>
<evidence type="ECO:0000256" key="1">
    <source>
        <dbReference type="SAM" id="MobiDB-lite"/>
    </source>
</evidence>
<evidence type="ECO:0000313" key="2">
    <source>
        <dbReference type="EMBL" id="CAA9439274.1"/>
    </source>
</evidence>
<reference evidence="2" key="1">
    <citation type="submission" date="2020-02" db="EMBL/GenBank/DDBJ databases">
        <authorList>
            <person name="Meier V. D."/>
        </authorList>
    </citation>
    <scope>NUCLEOTIDE SEQUENCE</scope>
    <source>
        <strain evidence="2">AVDCRST_MAG01</strain>
    </source>
</reference>
<organism evidence="2">
    <name type="scientific">uncultured Rubrobacteraceae bacterium</name>
    <dbReference type="NCBI Taxonomy" id="349277"/>
    <lineage>
        <taxon>Bacteria</taxon>
        <taxon>Bacillati</taxon>
        <taxon>Actinomycetota</taxon>
        <taxon>Rubrobacteria</taxon>
        <taxon>Rubrobacterales</taxon>
        <taxon>Rubrobacteraceae</taxon>
        <taxon>environmental samples</taxon>
    </lineage>
</organism>
<accession>A0A6J4QAB3</accession>
<protein>
    <submittedName>
        <fullName evidence="2">Uncharacterized protein</fullName>
    </submittedName>
</protein>
<dbReference type="AlphaFoldDB" id="A0A6J4QAB3"/>
<feature type="region of interest" description="Disordered" evidence="1">
    <location>
        <begin position="1"/>
        <end position="32"/>
    </location>
</feature>
<feature type="non-terminal residue" evidence="2">
    <location>
        <position position="71"/>
    </location>
</feature>
<feature type="non-terminal residue" evidence="2">
    <location>
        <position position="1"/>
    </location>
</feature>
<dbReference type="EMBL" id="CADCUW010000454">
    <property type="protein sequence ID" value="CAA9439274.1"/>
    <property type="molecule type" value="Genomic_DNA"/>
</dbReference>